<dbReference type="Pfam" id="PF11705">
    <property type="entry name" value="RNA_pol_3_Rpc31"/>
    <property type="match status" value="1"/>
</dbReference>
<feature type="region of interest" description="Disordered" evidence="5">
    <location>
        <begin position="207"/>
        <end position="266"/>
    </location>
</feature>
<comment type="similarity">
    <text evidence="2 4">Belongs to the eukaryotic RPC7 RNA polymerase subunit family.</text>
</comment>
<dbReference type="EMBL" id="JAPEVB010000004">
    <property type="protein sequence ID" value="KAJ4390174.1"/>
    <property type="molecule type" value="Genomic_DNA"/>
</dbReference>
<sequence>MSRGGRGGFRGGKKNNVPWEEDKNLKVDYTPSETFPPYNVPIANPVTNREKDQVRSFLLFREQVHDGPFYTATRSYNSFTASGATTPRAYGQEQINQRYGVNSKGTIDPFTAVDMPSSRMKRPERALPDFGDRPFSTHLFPPELHITLNDEDHPGGAAKTKSRKKKTMTLSKVTTLRTAEEIFNMPDTEGETAEDKQKKLLEQLAQLDENAAEDEEGFDLDDEQGYEEEMDEVYDDEDGGDYDAELYFDGGDNDDMDDGGGDDGVY</sequence>
<evidence type="ECO:0000313" key="6">
    <source>
        <dbReference type="EMBL" id="KAJ4390174.1"/>
    </source>
</evidence>
<name>A0A9W8YS73_9PEZI</name>
<reference evidence="6" key="1">
    <citation type="submission" date="2022-10" db="EMBL/GenBank/DDBJ databases">
        <title>Tapping the CABI collections for fungal endophytes: first genome assemblies for Collariella, Neodidymelliopsis, Ascochyta clinopodiicola, Didymella pomorum, Didymosphaeria variabile, Neocosmospora piperis and Neocucurbitaria cava.</title>
        <authorList>
            <person name="Hill R."/>
        </authorList>
    </citation>
    <scope>NUCLEOTIDE SEQUENCE</scope>
    <source>
        <strain evidence="6">IMI 355082</strain>
    </source>
</reference>
<evidence type="ECO:0000313" key="7">
    <source>
        <dbReference type="Proteomes" id="UP001140453"/>
    </source>
</evidence>
<dbReference type="Proteomes" id="UP001140453">
    <property type="component" value="Unassembled WGS sequence"/>
</dbReference>
<dbReference type="PANTHER" id="PTHR15367:SF2">
    <property type="entry name" value="DNA-DIRECTED RNA POLYMERASE III SUBUNIT"/>
    <property type="match status" value="1"/>
</dbReference>
<accession>A0A9W8YS73</accession>
<dbReference type="AlphaFoldDB" id="A0A9W8YS73"/>
<comment type="subcellular location">
    <subcellularLocation>
        <location evidence="1 4">Nucleus</location>
    </subcellularLocation>
</comment>
<dbReference type="PANTHER" id="PTHR15367">
    <property type="entry name" value="DNA-DIRECTED RNA POLYMERASE III"/>
    <property type="match status" value="1"/>
</dbReference>
<evidence type="ECO:0000256" key="1">
    <source>
        <dbReference type="ARBA" id="ARBA00004123"/>
    </source>
</evidence>
<dbReference type="PIRSF" id="PIRSF000777">
    <property type="entry name" value="RNA_polIII_C31"/>
    <property type="match status" value="1"/>
</dbReference>
<dbReference type="GO" id="GO:0005666">
    <property type="term" value="C:RNA polymerase III complex"/>
    <property type="evidence" value="ECO:0007669"/>
    <property type="project" value="UniProtKB-UniRule"/>
</dbReference>
<keyword evidence="7" id="KW-1185">Reference proteome</keyword>
<comment type="caution">
    <text evidence="6">The sequence shown here is derived from an EMBL/GenBank/DDBJ whole genome shotgun (WGS) entry which is preliminary data.</text>
</comment>
<feature type="compositionally biased region" description="Acidic residues" evidence="5">
    <location>
        <begin position="210"/>
        <end position="266"/>
    </location>
</feature>
<protein>
    <recommendedName>
        <fullName evidence="4">DNA-directed RNA polymerase III subunit</fullName>
    </recommendedName>
</protein>
<organism evidence="6 7">
    <name type="scientific">Gnomoniopsis smithogilvyi</name>
    <dbReference type="NCBI Taxonomy" id="1191159"/>
    <lineage>
        <taxon>Eukaryota</taxon>
        <taxon>Fungi</taxon>
        <taxon>Dikarya</taxon>
        <taxon>Ascomycota</taxon>
        <taxon>Pezizomycotina</taxon>
        <taxon>Sordariomycetes</taxon>
        <taxon>Sordariomycetidae</taxon>
        <taxon>Diaporthales</taxon>
        <taxon>Gnomoniaceae</taxon>
        <taxon>Gnomoniopsis</taxon>
    </lineage>
</organism>
<keyword evidence="6" id="KW-0804">Transcription</keyword>
<dbReference type="OrthoDB" id="5377312at2759"/>
<comment type="subunit">
    <text evidence="4">Component of the RNA polymerase III (Pol III) complex.</text>
</comment>
<feature type="compositionally biased region" description="Gly residues" evidence="5">
    <location>
        <begin position="1"/>
        <end position="10"/>
    </location>
</feature>
<feature type="region of interest" description="Disordered" evidence="5">
    <location>
        <begin position="1"/>
        <end position="47"/>
    </location>
</feature>
<dbReference type="InterPro" id="IPR024661">
    <property type="entry name" value="RNA_pol_III_Rpc31"/>
</dbReference>
<dbReference type="GO" id="GO:0006383">
    <property type="term" value="P:transcription by RNA polymerase III"/>
    <property type="evidence" value="ECO:0007669"/>
    <property type="project" value="UniProtKB-UniRule"/>
</dbReference>
<evidence type="ECO:0000256" key="5">
    <source>
        <dbReference type="SAM" id="MobiDB-lite"/>
    </source>
</evidence>
<gene>
    <name evidence="6" type="primary">RPC31</name>
    <name evidence="6" type="ORF">N0V93_007648</name>
</gene>
<comment type="function">
    <text evidence="4">DNA-dependent RNA polymerase catalyzes the transcription of DNA into RNA using the four ribonucleoside triphosphates as substrates. Specific peripheric component of RNA polymerase III which synthesizes small RNAs, such as 5S rRNA and tRNAs.</text>
</comment>
<feature type="region of interest" description="Disordered" evidence="5">
    <location>
        <begin position="112"/>
        <end position="132"/>
    </location>
</feature>
<feature type="compositionally biased region" description="Basic and acidic residues" evidence="5">
    <location>
        <begin position="121"/>
        <end position="132"/>
    </location>
</feature>
<keyword evidence="3 4" id="KW-0539">Nucleus</keyword>
<proteinExistence type="inferred from homology"/>
<evidence type="ECO:0000256" key="4">
    <source>
        <dbReference type="PIRNR" id="PIRNR000777"/>
    </source>
</evidence>
<evidence type="ECO:0000256" key="2">
    <source>
        <dbReference type="ARBA" id="ARBA00008352"/>
    </source>
</evidence>
<evidence type="ECO:0000256" key="3">
    <source>
        <dbReference type="ARBA" id="ARBA00023242"/>
    </source>
</evidence>
<keyword evidence="6" id="KW-0240">DNA-directed RNA polymerase</keyword>